<dbReference type="PANTHER" id="PTHR39344:SF1">
    <property type="entry name" value="UPF0182 PROTEIN SLL1060"/>
    <property type="match status" value="1"/>
</dbReference>
<feature type="region of interest" description="Disordered" evidence="6">
    <location>
        <begin position="1"/>
        <end position="46"/>
    </location>
</feature>
<dbReference type="Proteomes" id="UP000521379">
    <property type="component" value="Unassembled WGS sequence"/>
</dbReference>
<feature type="compositionally biased region" description="Basic and acidic residues" evidence="6">
    <location>
        <begin position="995"/>
        <end position="1008"/>
    </location>
</feature>
<feature type="transmembrane region" description="Helical" evidence="5">
    <location>
        <begin position="202"/>
        <end position="225"/>
    </location>
</feature>
<feature type="compositionally biased region" description="Low complexity" evidence="6">
    <location>
        <begin position="946"/>
        <end position="965"/>
    </location>
</feature>
<evidence type="ECO:0000313" key="7">
    <source>
        <dbReference type="EMBL" id="NKE09198.1"/>
    </source>
</evidence>
<reference evidence="7 8" key="1">
    <citation type="submission" date="2020-02" db="EMBL/GenBank/DDBJ databases">
        <authorList>
            <person name="Sun Q."/>
        </authorList>
    </citation>
    <scope>NUCLEOTIDE SEQUENCE [LARGE SCALE GENOMIC DNA]</scope>
    <source>
        <strain evidence="7 8">YIM 13062</strain>
    </source>
</reference>
<comment type="similarity">
    <text evidence="5">Belongs to the UPF0182 family.</text>
</comment>
<feature type="region of interest" description="Disordered" evidence="6">
    <location>
        <begin position="916"/>
        <end position="1027"/>
    </location>
</feature>
<comment type="subcellular location">
    <subcellularLocation>
        <location evidence="5">Cell membrane</location>
        <topology evidence="5">Multi-pass membrane protein</topology>
    </subcellularLocation>
</comment>
<comment type="caution">
    <text evidence="7">The sequence shown here is derived from an EMBL/GenBank/DDBJ whole genome shotgun (WGS) entry which is preliminary data.</text>
</comment>
<gene>
    <name evidence="7" type="ORF">GTW58_04430</name>
</gene>
<dbReference type="GO" id="GO:0005576">
    <property type="term" value="C:extracellular region"/>
    <property type="evidence" value="ECO:0007669"/>
    <property type="project" value="TreeGrafter"/>
</dbReference>
<feature type="transmembrane region" description="Helical" evidence="5">
    <location>
        <begin position="245"/>
        <end position="262"/>
    </location>
</feature>
<feature type="compositionally biased region" description="Basic and acidic residues" evidence="6">
    <location>
        <begin position="9"/>
        <end position="19"/>
    </location>
</feature>
<feature type="transmembrane region" description="Helical" evidence="5">
    <location>
        <begin position="287"/>
        <end position="310"/>
    </location>
</feature>
<keyword evidence="4 5" id="KW-0472">Membrane</keyword>
<proteinExistence type="inferred from homology"/>
<dbReference type="GO" id="GO:0005886">
    <property type="term" value="C:plasma membrane"/>
    <property type="evidence" value="ECO:0007669"/>
    <property type="project" value="UniProtKB-SubCell"/>
</dbReference>
<keyword evidence="2 5" id="KW-0812">Transmembrane</keyword>
<feature type="region of interest" description="Disordered" evidence="6">
    <location>
        <begin position="515"/>
        <end position="550"/>
    </location>
</feature>
<keyword evidence="8" id="KW-1185">Reference proteome</keyword>
<feature type="transmembrane region" description="Helical" evidence="5">
    <location>
        <begin position="146"/>
        <end position="167"/>
    </location>
</feature>
<protein>
    <recommendedName>
        <fullName evidence="5">UPF0182 protein GTW58_04430</fullName>
    </recommendedName>
</protein>
<keyword evidence="3 5" id="KW-1133">Transmembrane helix</keyword>
<name>A0A846TJ61_9MICC</name>
<dbReference type="PANTHER" id="PTHR39344">
    <property type="entry name" value="UPF0182 PROTEIN SLL1060"/>
    <property type="match status" value="1"/>
</dbReference>
<organism evidence="7 8">
    <name type="scientific">Kocuria subflava</name>
    <dbReference type="NCBI Taxonomy" id="1736139"/>
    <lineage>
        <taxon>Bacteria</taxon>
        <taxon>Bacillati</taxon>
        <taxon>Actinomycetota</taxon>
        <taxon>Actinomycetes</taxon>
        <taxon>Micrococcales</taxon>
        <taxon>Micrococcaceae</taxon>
        <taxon>Kocuria</taxon>
    </lineage>
</organism>
<evidence type="ECO:0000256" key="6">
    <source>
        <dbReference type="SAM" id="MobiDB-lite"/>
    </source>
</evidence>
<feature type="transmembrane region" description="Helical" evidence="5">
    <location>
        <begin position="93"/>
        <end position="117"/>
    </location>
</feature>
<dbReference type="Pfam" id="PF03699">
    <property type="entry name" value="UPF0182"/>
    <property type="match status" value="1"/>
</dbReference>
<feature type="transmembrane region" description="Helical" evidence="5">
    <location>
        <begin position="317"/>
        <end position="337"/>
    </location>
</feature>
<feature type="compositionally biased region" description="Basic and acidic residues" evidence="6">
    <location>
        <begin position="519"/>
        <end position="530"/>
    </location>
</feature>
<evidence type="ECO:0000256" key="5">
    <source>
        <dbReference type="HAMAP-Rule" id="MF_01600"/>
    </source>
</evidence>
<evidence type="ECO:0000256" key="2">
    <source>
        <dbReference type="ARBA" id="ARBA00022692"/>
    </source>
</evidence>
<keyword evidence="1 5" id="KW-1003">Cell membrane</keyword>
<evidence type="ECO:0000256" key="4">
    <source>
        <dbReference type="ARBA" id="ARBA00023136"/>
    </source>
</evidence>
<accession>A0A846TJ61</accession>
<feature type="compositionally biased region" description="Polar residues" evidence="6">
    <location>
        <begin position="972"/>
        <end position="983"/>
    </location>
</feature>
<dbReference type="InterPro" id="IPR005372">
    <property type="entry name" value="UPF0182"/>
</dbReference>
<sequence>MEVAQSAQSHDRSQGRPRTDVTAGAAEPPRPPKSPRPTGAANRKPGRGRSPLFITVAIVVALIAAFVAFTQLYTEILWFSQVGYLNVFVTQNVARAVIFVVAALVVAALLWLSLWLAHRNRPLTAAAAADDNLRRYQQALEPVRKLAMLAIPVLFGLFTASTMASQWETVLLFFNQVPFGQDDPQFGMDVGFWVFTLPFLRLLLGFLVSVLLLCAIGAVLVHYIYGGIRITEKGLKFSTAARVQLAVTAALFLLLQGVNFWLDRYATLQSTSGSWTGALYTDVNAVIPVRGILAIAAVLVAVLFVISAVIGRWRLPLIGTAMLVVVAVVAGGIYPSLVQRFQVTPTEQSVENPYIQRNIDGTRAAFGLDGITTEAYAATVDAGEGDLADYAQTTSNIRLLDPNVVSPAFAQLQQFRPYYNFPGTLDVDRYELDGEVQDTVLAARELDVDTGGSWYNQHVVYTHGYGLVAAYGDRVQSDGRPSFIQGGILAQGEISDDYQPRIYFGMQSPDYSVVGGAEGDDHLELDRPSTADDETEDVRNTFSGDGGPNVGNPLNRLSYAIRFQSSDLLFSDAVRPESQILYDRNPRDRVSQVAPYLTVDGNPYPAIVDGRVKWIVDAYTTSNSYPYSSPMQLQEATADTTTEEGAAAQLPNERVNYMRNSVKATVDAYDGSVDLYAWDDEDPVLQAWQNVFPETVKPYSEMSAALMDHVRYPEDIFKVQRDLLNTYHVTDANSFYAGDDVWSIPNDPTNDNATAIPPYYLSLQMPGEDQASFSLTTPFIPQQNQGENTRNVLYGYLSANGDAGTGEDGVKADTYGQMTLLELPRSSVVPGPGQAQNNFNSNTEVSSALNLLRQGGSEVINGNMLALPVNDGVLYIQPVYVRSSGDSGYPTLRRVLVSYGEEVGFAPTLEESLDQVFGGDSGAQTVQGAGVSEEEAADAVGQDAVPTEGETATPSPSPSPTGGASLDEALNDASTAMRDSQTAMEDGDWSAYGEAQDRLQEALDRALEADGVSATPGAGEGAVAPGQ</sequence>
<dbReference type="EMBL" id="JAAVUN010000006">
    <property type="protein sequence ID" value="NKE09198.1"/>
    <property type="molecule type" value="Genomic_DNA"/>
</dbReference>
<evidence type="ECO:0000256" key="3">
    <source>
        <dbReference type="ARBA" id="ARBA00022989"/>
    </source>
</evidence>
<evidence type="ECO:0000256" key="1">
    <source>
        <dbReference type="ARBA" id="ARBA00022475"/>
    </source>
</evidence>
<feature type="transmembrane region" description="Helical" evidence="5">
    <location>
        <begin position="52"/>
        <end position="73"/>
    </location>
</feature>
<dbReference type="AlphaFoldDB" id="A0A846TJ61"/>
<evidence type="ECO:0000313" key="8">
    <source>
        <dbReference type="Proteomes" id="UP000521379"/>
    </source>
</evidence>
<dbReference type="HAMAP" id="MF_01600">
    <property type="entry name" value="UPF0182"/>
    <property type="match status" value="1"/>
</dbReference>